<evidence type="ECO:0000259" key="6">
    <source>
        <dbReference type="PROSITE" id="PS50923"/>
    </source>
</evidence>
<dbReference type="AlphaFoldDB" id="A0A8J4WXH7"/>
<feature type="domain" description="Sushi" evidence="6">
    <location>
        <begin position="1"/>
        <end position="35"/>
    </location>
</feature>
<keyword evidence="5" id="KW-0812">Transmembrane</keyword>
<evidence type="ECO:0000313" key="7">
    <source>
        <dbReference type="EMBL" id="KAF5895067.1"/>
    </source>
</evidence>
<dbReference type="InterPro" id="IPR000436">
    <property type="entry name" value="Sushi_SCR_CCP_dom"/>
</dbReference>
<evidence type="ECO:0000256" key="4">
    <source>
        <dbReference type="PROSITE-ProRule" id="PRU00302"/>
    </source>
</evidence>
<dbReference type="EMBL" id="QNUK01000342">
    <property type="protein sequence ID" value="KAF5895067.1"/>
    <property type="molecule type" value="Genomic_DNA"/>
</dbReference>
<dbReference type="PROSITE" id="PS50923">
    <property type="entry name" value="SUSHI"/>
    <property type="match status" value="3"/>
</dbReference>
<keyword evidence="5" id="KW-1133">Transmembrane helix</keyword>
<name>A0A8J4WXH7_CLAMG</name>
<dbReference type="GO" id="GO:0001851">
    <property type="term" value="F:complement component C3b binding"/>
    <property type="evidence" value="ECO:0007669"/>
    <property type="project" value="TreeGrafter"/>
</dbReference>
<comment type="caution">
    <text evidence="4">Lacks conserved residue(s) required for the propagation of feature annotation.</text>
</comment>
<evidence type="ECO:0000256" key="1">
    <source>
        <dbReference type="ARBA" id="ARBA00022659"/>
    </source>
</evidence>
<keyword evidence="8" id="KW-1185">Reference proteome</keyword>
<feature type="domain" description="Sushi" evidence="6">
    <location>
        <begin position="36"/>
        <end position="94"/>
    </location>
</feature>
<dbReference type="InterPro" id="IPR035976">
    <property type="entry name" value="Sushi/SCR/CCP_sf"/>
</dbReference>
<protein>
    <submittedName>
        <fullName evidence="7">Complement component receptor 1-like protein</fullName>
    </submittedName>
</protein>
<dbReference type="Pfam" id="PF00084">
    <property type="entry name" value="Sushi"/>
    <property type="match status" value="3"/>
</dbReference>
<keyword evidence="1 4" id="KW-0768">Sushi</keyword>
<dbReference type="SMART" id="SM00032">
    <property type="entry name" value="CCP"/>
    <property type="match status" value="3"/>
</dbReference>
<dbReference type="Proteomes" id="UP000727407">
    <property type="component" value="Unassembled WGS sequence"/>
</dbReference>
<dbReference type="PANTHER" id="PTHR45785">
    <property type="entry name" value="COMPLEMENT FACTOR H-RELATED"/>
    <property type="match status" value="1"/>
</dbReference>
<dbReference type="CDD" id="cd00033">
    <property type="entry name" value="CCP"/>
    <property type="match status" value="3"/>
</dbReference>
<proteinExistence type="predicted"/>
<keyword evidence="7" id="KW-0675">Receptor</keyword>
<feature type="non-terminal residue" evidence="7">
    <location>
        <position position="1"/>
    </location>
</feature>
<dbReference type="InterPro" id="IPR051503">
    <property type="entry name" value="ComplSys_Reg/VirEntry_Med"/>
</dbReference>
<feature type="transmembrane region" description="Helical" evidence="5">
    <location>
        <begin position="156"/>
        <end position="179"/>
    </location>
</feature>
<comment type="caution">
    <text evidence="7">The sequence shown here is derived from an EMBL/GenBank/DDBJ whole genome shotgun (WGS) entry which is preliminary data.</text>
</comment>
<dbReference type="PANTHER" id="PTHR45785:SF7">
    <property type="entry name" value="COMPLEMENT FACTOR H"/>
    <property type="match status" value="1"/>
</dbReference>
<evidence type="ECO:0000256" key="5">
    <source>
        <dbReference type="SAM" id="Phobius"/>
    </source>
</evidence>
<dbReference type="GO" id="GO:0006956">
    <property type="term" value="P:complement activation"/>
    <property type="evidence" value="ECO:0007669"/>
    <property type="project" value="TreeGrafter"/>
</dbReference>
<accession>A0A8J4WXH7</accession>
<gene>
    <name evidence="7" type="ORF">DAT39_015211</name>
</gene>
<keyword evidence="2" id="KW-0732">Signal</keyword>
<organism evidence="7 8">
    <name type="scientific">Clarias magur</name>
    <name type="common">Asian catfish</name>
    <name type="synonym">Macropteronotus magur</name>
    <dbReference type="NCBI Taxonomy" id="1594786"/>
    <lineage>
        <taxon>Eukaryota</taxon>
        <taxon>Metazoa</taxon>
        <taxon>Chordata</taxon>
        <taxon>Craniata</taxon>
        <taxon>Vertebrata</taxon>
        <taxon>Euteleostomi</taxon>
        <taxon>Actinopterygii</taxon>
        <taxon>Neopterygii</taxon>
        <taxon>Teleostei</taxon>
        <taxon>Ostariophysi</taxon>
        <taxon>Siluriformes</taxon>
        <taxon>Clariidae</taxon>
        <taxon>Clarias</taxon>
    </lineage>
</organism>
<keyword evidence="3" id="KW-1015">Disulfide bond</keyword>
<evidence type="ECO:0000256" key="2">
    <source>
        <dbReference type="ARBA" id="ARBA00022729"/>
    </source>
</evidence>
<dbReference type="Gene3D" id="2.10.70.10">
    <property type="entry name" value="Complement Module, domain 1"/>
    <property type="match status" value="3"/>
</dbReference>
<feature type="domain" description="Sushi" evidence="6">
    <location>
        <begin position="95"/>
        <end position="152"/>
    </location>
</feature>
<sequence length="186" mass="21016">MTIQYQCNKGYRMEGSDLMTCKENGWNSPPPKCNIVTCQKPLAVKNGEFIPMKETYKYGETVTYSCEKGFNPYGASQISCTEHEIFEDAPHCLEITCVSPLIKNAIISGSSAAYRYGVSVQVRCNEGYRINGSDDLTCGEHGWKPSIPQCIDHQRWRIPLIIVTVIMLILVVVALLWWLKKRNCKA</sequence>
<dbReference type="GO" id="GO:0005615">
    <property type="term" value="C:extracellular space"/>
    <property type="evidence" value="ECO:0007669"/>
    <property type="project" value="TreeGrafter"/>
</dbReference>
<evidence type="ECO:0000256" key="3">
    <source>
        <dbReference type="ARBA" id="ARBA00023157"/>
    </source>
</evidence>
<dbReference type="SUPFAM" id="SSF57535">
    <property type="entry name" value="Complement control module/SCR domain"/>
    <property type="match status" value="3"/>
</dbReference>
<evidence type="ECO:0000313" key="8">
    <source>
        <dbReference type="Proteomes" id="UP000727407"/>
    </source>
</evidence>
<keyword evidence="5" id="KW-0472">Membrane</keyword>
<dbReference type="OrthoDB" id="6480633at2759"/>
<reference evidence="7" key="1">
    <citation type="submission" date="2020-07" db="EMBL/GenBank/DDBJ databases">
        <title>Clarias magur genome sequencing, assembly and annotation.</title>
        <authorList>
            <person name="Kushwaha B."/>
            <person name="Kumar R."/>
            <person name="Das P."/>
            <person name="Joshi C.G."/>
            <person name="Kumar D."/>
            <person name="Nagpure N.S."/>
            <person name="Pandey M."/>
            <person name="Agarwal S."/>
            <person name="Srivastava S."/>
            <person name="Singh M."/>
            <person name="Sahoo L."/>
            <person name="Jayasankar P."/>
            <person name="Meher P.K."/>
            <person name="Koringa P.G."/>
            <person name="Iquebal M.A."/>
            <person name="Das S.P."/>
            <person name="Bit A."/>
            <person name="Patnaik S."/>
            <person name="Patel N."/>
            <person name="Shah T.M."/>
            <person name="Hinsu A."/>
            <person name="Jena J.K."/>
        </authorList>
    </citation>
    <scope>NUCLEOTIDE SEQUENCE</scope>
    <source>
        <strain evidence="7">CIFAMagur01</strain>
        <tissue evidence="7">Testis</tissue>
    </source>
</reference>